<protein>
    <submittedName>
        <fullName evidence="2">Alpha/beta fold hydrolase</fullName>
    </submittedName>
</protein>
<comment type="caution">
    <text evidence="2">The sequence shown here is derived from an EMBL/GenBank/DDBJ whole genome shotgun (WGS) entry which is preliminary data.</text>
</comment>
<sequence>MPFFVKDDSTSIYYETWGAGLPVLMIAPGGVQSAAPYWARAPLDMTQLLPPDEFQVVVMDQRNAGRSVGNFPAAGDPWSTYADDQLRLMEYLDADSFHVVGCCIGGSFILKLSQLIGSRLRGAVLEMPIGIAGGNEVKFEGQWKTWRDGLVQFRPELSEAKIVEFAERMWKDRDFVVSMTDDEVRSVTTPMLVLPGSEDDPFHPRSIGVKIGDLAQNARVIEEWNDSDGARADAAETVLAFLRTGELPTAVAS</sequence>
<dbReference type="EMBL" id="JBHUKR010000002">
    <property type="protein sequence ID" value="MFD2414879.1"/>
    <property type="molecule type" value="Genomic_DNA"/>
</dbReference>
<dbReference type="RefSeq" id="WP_378260155.1">
    <property type="nucleotide sequence ID" value="NZ_JBHUKR010000002.1"/>
</dbReference>
<gene>
    <name evidence="2" type="ORF">ACFSXZ_00875</name>
</gene>
<dbReference type="GO" id="GO:0016787">
    <property type="term" value="F:hydrolase activity"/>
    <property type="evidence" value="ECO:0007669"/>
    <property type="project" value="UniProtKB-KW"/>
</dbReference>
<dbReference type="SUPFAM" id="SSF53474">
    <property type="entry name" value="alpha/beta-Hydrolases"/>
    <property type="match status" value="1"/>
</dbReference>
<dbReference type="InterPro" id="IPR050471">
    <property type="entry name" value="AB_hydrolase"/>
</dbReference>
<evidence type="ECO:0000313" key="3">
    <source>
        <dbReference type="Proteomes" id="UP001597417"/>
    </source>
</evidence>
<reference evidence="3" key="1">
    <citation type="journal article" date="2019" name="Int. J. Syst. Evol. Microbiol.">
        <title>The Global Catalogue of Microorganisms (GCM) 10K type strain sequencing project: providing services to taxonomists for standard genome sequencing and annotation.</title>
        <authorList>
            <consortium name="The Broad Institute Genomics Platform"/>
            <consortium name="The Broad Institute Genome Sequencing Center for Infectious Disease"/>
            <person name="Wu L."/>
            <person name="Ma J."/>
        </authorList>
    </citation>
    <scope>NUCLEOTIDE SEQUENCE [LARGE SCALE GENOMIC DNA]</scope>
    <source>
        <strain evidence="3">CGMCC 4.7645</strain>
    </source>
</reference>
<organism evidence="2 3">
    <name type="scientific">Amycolatopsis pigmentata</name>
    <dbReference type="NCBI Taxonomy" id="450801"/>
    <lineage>
        <taxon>Bacteria</taxon>
        <taxon>Bacillati</taxon>
        <taxon>Actinomycetota</taxon>
        <taxon>Actinomycetes</taxon>
        <taxon>Pseudonocardiales</taxon>
        <taxon>Pseudonocardiaceae</taxon>
        <taxon>Amycolatopsis</taxon>
    </lineage>
</organism>
<dbReference type="InterPro" id="IPR029058">
    <property type="entry name" value="AB_hydrolase_fold"/>
</dbReference>
<accession>A0ABW5FIQ1</accession>
<dbReference type="Pfam" id="PF00561">
    <property type="entry name" value="Abhydrolase_1"/>
    <property type="match status" value="1"/>
</dbReference>
<proteinExistence type="predicted"/>
<dbReference type="InterPro" id="IPR000073">
    <property type="entry name" value="AB_hydrolase_1"/>
</dbReference>
<dbReference type="PANTHER" id="PTHR43433">
    <property type="entry name" value="HYDROLASE, ALPHA/BETA FOLD FAMILY PROTEIN"/>
    <property type="match status" value="1"/>
</dbReference>
<evidence type="ECO:0000313" key="2">
    <source>
        <dbReference type="EMBL" id="MFD2414879.1"/>
    </source>
</evidence>
<evidence type="ECO:0000259" key="1">
    <source>
        <dbReference type="Pfam" id="PF00561"/>
    </source>
</evidence>
<feature type="domain" description="AB hydrolase-1" evidence="1">
    <location>
        <begin position="22"/>
        <end position="128"/>
    </location>
</feature>
<dbReference type="PANTHER" id="PTHR43433:SF10">
    <property type="entry name" value="AB HYDROLASE-1 DOMAIN-CONTAINING PROTEIN"/>
    <property type="match status" value="1"/>
</dbReference>
<dbReference type="Proteomes" id="UP001597417">
    <property type="component" value="Unassembled WGS sequence"/>
</dbReference>
<name>A0ABW5FIQ1_9PSEU</name>
<keyword evidence="2" id="KW-0378">Hydrolase</keyword>
<keyword evidence="3" id="KW-1185">Reference proteome</keyword>
<dbReference type="Gene3D" id="3.40.50.1820">
    <property type="entry name" value="alpha/beta hydrolase"/>
    <property type="match status" value="1"/>
</dbReference>